<dbReference type="InterPro" id="IPR003593">
    <property type="entry name" value="AAA+_ATPase"/>
</dbReference>
<dbReference type="SUPFAM" id="SSF52540">
    <property type="entry name" value="P-loop containing nucleoside triphosphate hydrolases"/>
    <property type="match status" value="1"/>
</dbReference>
<keyword evidence="2" id="KW-0547">Nucleotide-binding</keyword>
<organism evidence="5 6">
    <name type="scientific">Mesorhizobium escarrei</name>
    <dbReference type="NCBI Taxonomy" id="666018"/>
    <lineage>
        <taxon>Bacteria</taxon>
        <taxon>Pseudomonadati</taxon>
        <taxon>Pseudomonadota</taxon>
        <taxon>Alphaproteobacteria</taxon>
        <taxon>Hyphomicrobiales</taxon>
        <taxon>Phyllobacteriaceae</taxon>
        <taxon>Mesorhizobium</taxon>
    </lineage>
</organism>
<dbReference type="CDD" id="cd03219">
    <property type="entry name" value="ABC_Mj1267_LivG_branched"/>
    <property type="match status" value="1"/>
</dbReference>
<dbReference type="Proteomes" id="UP001153050">
    <property type="component" value="Unassembled WGS sequence"/>
</dbReference>
<dbReference type="GO" id="GO:0005524">
    <property type="term" value="F:ATP binding"/>
    <property type="evidence" value="ECO:0007669"/>
    <property type="project" value="UniProtKB-KW"/>
</dbReference>
<dbReference type="InterPro" id="IPR051120">
    <property type="entry name" value="ABC_AA/LPS_Transport"/>
</dbReference>
<evidence type="ECO:0000313" key="6">
    <source>
        <dbReference type="Proteomes" id="UP001153050"/>
    </source>
</evidence>
<dbReference type="PROSITE" id="PS50893">
    <property type="entry name" value="ABC_TRANSPORTER_2"/>
    <property type="match status" value="1"/>
</dbReference>
<dbReference type="PANTHER" id="PTHR45772">
    <property type="entry name" value="CONSERVED COMPONENT OF ABC TRANSPORTER FOR NATURAL AMINO ACIDS-RELATED"/>
    <property type="match status" value="1"/>
</dbReference>
<reference evidence="5 6" key="1">
    <citation type="submission" date="2022-03" db="EMBL/GenBank/DDBJ databases">
        <authorList>
            <person name="Brunel B."/>
        </authorList>
    </citation>
    <scope>NUCLEOTIDE SEQUENCE [LARGE SCALE GENOMIC DNA]</scope>
    <source>
        <strain evidence="5">STM5069sample</strain>
    </source>
</reference>
<comment type="caution">
    <text evidence="5">The sequence shown here is derived from an EMBL/GenBank/DDBJ whole genome shotgun (WGS) entry which is preliminary data.</text>
</comment>
<keyword evidence="1" id="KW-0813">Transport</keyword>
<evidence type="ECO:0000256" key="1">
    <source>
        <dbReference type="ARBA" id="ARBA00022448"/>
    </source>
</evidence>
<dbReference type="SMART" id="SM00382">
    <property type="entry name" value="AAA"/>
    <property type="match status" value="1"/>
</dbReference>
<dbReference type="Pfam" id="PF00005">
    <property type="entry name" value="ABC_tran"/>
    <property type="match status" value="1"/>
</dbReference>
<keyword evidence="6" id="KW-1185">Reference proteome</keyword>
<dbReference type="InterPro" id="IPR027417">
    <property type="entry name" value="P-loop_NTPase"/>
</dbReference>
<keyword evidence="3 5" id="KW-0067">ATP-binding</keyword>
<evidence type="ECO:0000256" key="2">
    <source>
        <dbReference type="ARBA" id="ARBA00022741"/>
    </source>
</evidence>
<evidence type="ECO:0000313" key="5">
    <source>
        <dbReference type="EMBL" id="CAH2401007.1"/>
    </source>
</evidence>
<protein>
    <submittedName>
        <fullName evidence="5">Branched-chain amino acid transport ATP-binding protein livG (TC 3.A.1.4.1)</fullName>
    </submittedName>
</protein>
<evidence type="ECO:0000259" key="4">
    <source>
        <dbReference type="PROSITE" id="PS50893"/>
    </source>
</evidence>
<feature type="domain" description="ABC transporter" evidence="4">
    <location>
        <begin position="14"/>
        <end position="261"/>
    </location>
</feature>
<accession>A0ABN8JSA9</accession>
<dbReference type="RefSeq" id="WP_254018574.1">
    <property type="nucleotide sequence ID" value="NZ_CAKXZT010000121.1"/>
</dbReference>
<name>A0ABN8JSA9_9HYPH</name>
<dbReference type="EMBL" id="CAKXZT010000121">
    <property type="protein sequence ID" value="CAH2401007.1"/>
    <property type="molecule type" value="Genomic_DNA"/>
</dbReference>
<sequence>MTDTAETPKMGDALSVSNLTLSYGGVKALAGVSVVVPSGEIIGLIGPNGSGKSSLINVISGAYRGPYQGEVCINGTDVHDMPAHRRASVGMSRIFQGIRLFDTLTVEQNILLGGHVHYATGYVASILRTPRARLEMAEQRERARAVMALFGDRLLPRADQQVLSLSYANRRRVEISRALMTAPELLLLDEPMAGMNPHETEELTEQLRALNRAQKISMLLVEHKMSVIGDLCANVYVLSSGTVIAHGPVGMIQQDEKVVEAFLG</sequence>
<dbReference type="Gene3D" id="3.40.50.300">
    <property type="entry name" value="P-loop containing nucleotide triphosphate hydrolases"/>
    <property type="match status" value="1"/>
</dbReference>
<gene>
    <name evidence="5" type="ORF">MES5069_270199</name>
</gene>
<proteinExistence type="predicted"/>
<evidence type="ECO:0000256" key="3">
    <source>
        <dbReference type="ARBA" id="ARBA00022840"/>
    </source>
</evidence>
<dbReference type="InterPro" id="IPR003439">
    <property type="entry name" value="ABC_transporter-like_ATP-bd"/>
</dbReference>